<accession>A0A0A2TFS1</accession>
<evidence type="ECO:0000256" key="1">
    <source>
        <dbReference type="SAM" id="MobiDB-lite"/>
    </source>
</evidence>
<keyword evidence="3" id="KW-1185">Reference proteome</keyword>
<sequence>MQKRNNLFQQAREAVSNVTNRKGAASQEEISIAKNCINSARANASEEEQGQLQQLQQEIERHEGLK</sequence>
<dbReference type="OrthoDB" id="2692217at2"/>
<evidence type="ECO:0000313" key="3">
    <source>
        <dbReference type="Proteomes" id="UP000030147"/>
    </source>
</evidence>
<name>A0A0A2TFS1_9BACI</name>
<feature type="region of interest" description="Disordered" evidence="1">
    <location>
        <begin position="42"/>
        <end position="66"/>
    </location>
</feature>
<evidence type="ECO:0000313" key="2">
    <source>
        <dbReference type="EMBL" id="KGP74379.1"/>
    </source>
</evidence>
<dbReference type="Proteomes" id="UP000030147">
    <property type="component" value="Unassembled WGS sequence"/>
</dbReference>
<dbReference type="STRING" id="1385514.N782_15685"/>
<protein>
    <recommendedName>
        <fullName evidence="4">DUF3813 domain-containing protein</fullName>
    </recommendedName>
</protein>
<gene>
    <name evidence="2" type="ORF">N782_15685</name>
</gene>
<evidence type="ECO:0008006" key="4">
    <source>
        <dbReference type="Google" id="ProtNLM"/>
    </source>
</evidence>
<dbReference type="RefSeq" id="WP_036815689.1">
    <property type="nucleotide sequence ID" value="NZ_AVBF01000003.1"/>
</dbReference>
<organism evidence="2 3">
    <name type="scientific">Pontibacillus yanchengensis Y32</name>
    <dbReference type="NCBI Taxonomy" id="1385514"/>
    <lineage>
        <taxon>Bacteria</taxon>
        <taxon>Bacillati</taxon>
        <taxon>Bacillota</taxon>
        <taxon>Bacilli</taxon>
        <taxon>Bacillales</taxon>
        <taxon>Bacillaceae</taxon>
        <taxon>Pontibacillus</taxon>
    </lineage>
</organism>
<dbReference type="InterPro" id="IPR024217">
    <property type="entry name" value="DUF3813"/>
</dbReference>
<comment type="caution">
    <text evidence="2">The sequence shown here is derived from an EMBL/GenBank/DDBJ whole genome shotgun (WGS) entry which is preliminary data.</text>
</comment>
<dbReference type="eggNOG" id="ENOG5033DQF">
    <property type="taxonomic scope" value="Bacteria"/>
</dbReference>
<dbReference type="Pfam" id="PF12758">
    <property type="entry name" value="DUF3813"/>
    <property type="match status" value="1"/>
</dbReference>
<feature type="region of interest" description="Disordered" evidence="1">
    <location>
        <begin position="1"/>
        <end position="26"/>
    </location>
</feature>
<dbReference type="EMBL" id="AVBF01000003">
    <property type="protein sequence ID" value="KGP74379.1"/>
    <property type="molecule type" value="Genomic_DNA"/>
</dbReference>
<reference evidence="2 3" key="1">
    <citation type="journal article" date="2015" name="Stand. Genomic Sci.">
        <title>High quality draft genome sequence of the moderately halophilic bacterium Pontibacillus yanchengensis Y32(T) and comparison among Pontibacillus genomes.</title>
        <authorList>
            <person name="Huang J."/>
            <person name="Qiao Z.X."/>
            <person name="Tang J.W."/>
            <person name="Wang G."/>
        </authorList>
    </citation>
    <scope>NUCLEOTIDE SEQUENCE [LARGE SCALE GENOMIC DNA]</scope>
    <source>
        <strain evidence="2 3">Y32</strain>
    </source>
</reference>
<dbReference type="AlphaFoldDB" id="A0A0A2TFS1"/>
<proteinExistence type="predicted"/>